<dbReference type="PANTHER" id="PTHR12515:SF9">
    <property type="entry name" value="PROTEIN SMAUG HOMOLOG 2"/>
    <property type="match status" value="1"/>
</dbReference>
<feature type="region of interest" description="Disordered" evidence="5">
    <location>
        <begin position="815"/>
        <end position="845"/>
    </location>
</feature>
<dbReference type="InterPro" id="IPR037634">
    <property type="entry name" value="Smaug_SAM"/>
</dbReference>
<proteinExistence type="inferred from homology"/>
<evidence type="ECO:0000256" key="3">
    <source>
        <dbReference type="ARBA" id="ARBA00022490"/>
    </source>
</evidence>
<dbReference type="InterPro" id="IPR007133">
    <property type="entry name" value="RNA_pol_II-assoc_Paf1"/>
</dbReference>
<feature type="region of interest" description="Disordered" evidence="5">
    <location>
        <begin position="360"/>
        <end position="496"/>
    </location>
</feature>
<evidence type="ECO:0000256" key="1">
    <source>
        <dbReference type="ARBA" id="ARBA00004496"/>
    </source>
</evidence>
<dbReference type="SMART" id="SM00454">
    <property type="entry name" value="SAM"/>
    <property type="match status" value="1"/>
</dbReference>
<dbReference type="SUPFAM" id="SSF47769">
    <property type="entry name" value="SAM/Pointed domain"/>
    <property type="match status" value="1"/>
</dbReference>
<feature type="compositionally biased region" description="Acidic residues" evidence="5">
    <location>
        <begin position="455"/>
        <end position="471"/>
    </location>
</feature>
<evidence type="ECO:0000256" key="5">
    <source>
        <dbReference type="SAM" id="MobiDB-lite"/>
    </source>
</evidence>
<feature type="compositionally biased region" description="Basic and acidic residues" evidence="5">
    <location>
        <begin position="360"/>
        <end position="374"/>
    </location>
</feature>
<dbReference type="Pfam" id="PF00536">
    <property type="entry name" value="SAM_1"/>
    <property type="match status" value="1"/>
</dbReference>
<reference evidence="7" key="1">
    <citation type="submission" date="2022-11" db="EMBL/GenBank/DDBJ databases">
        <title>Chromosome-level genome of Pogonophryne albipinna.</title>
        <authorList>
            <person name="Jo E."/>
        </authorList>
    </citation>
    <scope>NUCLEOTIDE SEQUENCE</scope>
    <source>
        <strain evidence="7">SGF0006</strain>
        <tissue evidence="7">Muscle</tissue>
    </source>
</reference>
<feature type="compositionally biased region" description="Low complexity" evidence="5">
    <location>
        <begin position="954"/>
        <end position="967"/>
    </location>
</feature>
<dbReference type="EMBL" id="JAPTMU010000016">
    <property type="protein sequence ID" value="KAJ4930099.1"/>
    <property type="molecule type" value="Genomic_DNA"/>
</dbReference>
<comment type="subcellular location">
    <subcellularLocation>
        <location evidence="1">Cytoplasm</location>
    </subcellularLocation>
</comment>
<feature type="region of interest" description="Disordered" evidence="5">
    <location>
        <begin position="1"/>
        <end position="24"/>
    </location>
</feature>
<keyword evidence="8" id="KW-1185">Reference proteome</keyword>
<dbReference type="Gene3D" id="1.10.150.50">
    <property type="entry name" value="Transcription Factor, Ets-1"/>
    <property type="match status" value="1"/>
</dbReference>
<evidence type="ECO:0000256" key="2">
    <source>
        <dbReference type="ARBA" id="ARBA00008232"/>
    </source>
</evidence>
<dbReference type="GO" id="GO:0000289">
    <property type="term" value="P:nuclear-transcribed mRNA poly(A) tail shortening"/>
    <property type="evidence" value="ECO:0007669"/>
    <property type="project" value="TreeGrafter"/>
</dbReference>
<comment type="caution">
    <text evidence="7">The sequence shown here is derived from an EMBL/GenBank/DDBJ whole genome shotgun (WGS) entry which is preliminary data.</text>
</comment>
<protein>
    <recommendedName>
        <fullName evidence="6">SAM domain-containing protein</fullName>
    </recommendedName>
</protein>
<dbReference type="FunFam" id="1.10.150.50:FF:000013">
    <property type="entry name" value="Protein Smaug homolog 1 isoform 2"/>
    <property type="match status" value="1"/>
</dbReference>
<dbReference type="GO" id="GO:0030371">
    <property type="term" value="F:translation repressor activity"/>
    <property type="evidence" value="ECO:0007669"/>
    <property type="project" value="InterPro"/>
</dbReference>
<evidence type="ECO:0000313" key="8">
    <source>
        <dbReference type="Proteomes" id="UP001219934"/>
    </source>
</evidence>
<feature type="compositionally biased region" description="Basic and acidic residues" evidence="5">
    <location>
        <begin position="418"/>
        <end position="431"/>
    </location>
</feature>
<dbReference type="AlphaFoldDB" id="A0AAD6ASQ6"/>
<evidence type="ECO:0000259" key="6">
    <source>
        <dbReference type="SMART" id="SM00454"/>
    </source>
</evidence>
<dbReference type="InterPro" id="IPR001660">
    <property type="entry name" value="SAM"/>
</dbReference>
<feature type="compositionally biased region" description="Polar residues" evidence="5">
    <location>
        <begin position="816"/>
        <end position="841"/>
    </location>
</feature>
<dbReference type="Proteomes" id="UP001219934">
    <property type="component" value="Unassembled WGS sequence"/>
</dbReference>
<dbReference type="InterPro" id="IPR037093">
    <property type="entry name" value="PHAT_dom_sf"/>
</dbReference>
<gene>
    <name evidence="7" type="ORF">JOQ06_019112</name>
</gene>
<organism evidence="7 8">
    <name type="scientific">Pogonophryne albipinna</name>
    <dbReference type="NCBI Taxonomy" id="1090488"/>
    <lineage>
        <taxon>Eukaryota</taxon>
        <taxon>Metazoa</taxon>
        <taxon>Chordata</taxon>
        <taxon>Craniata</taxon>
        <taxon>Vertebrata</taxon>
        <taxon>Euteleostomi</taxon>
        <taxon>Actinopterygii</taxon>
        <taxon>Neopterygii</taxon>
        <taxon>Teleostei</taxon>
        <taxon>Neoteleostei</taxon>
        <taxon>Acanthomorphata</taxon>
        <taxon>Eupercaria</taxon>
        <taxon>Perciformes</taxon>
        <taxon>Notothenioidei</taxon>
        <taxon>Pogonophryne</taxon>
    </lineage>
</organism>
<evidence type="ECO:0000256" key="4">
    <source>
        <dbReference type="ARBA" id="ARBA00022491"/>
    </source>
</evidence>
<keyword evidence="3" id="KW-0963">Cytoplasm</keyword>
<dbReference type="PANTHER" id="PTHR12515">
    <property type="entry name" value="STERILE ALPHA MOTIF DOMAIN CONTAINING PROTEIN 4-RELATED"/>
    <property type="match status" value="1"/>
</dbReference>
<dbReference type="GO" id="GO:0016593">
    <property type="term" value="C:Cdc73/Paf1 complex"/>
    <property type="evidence" value="ECO:0007669"/>
    <property type="project" value="InterPro"/>
</dbReference>
<feature type="compositionally biased region" description="Polar residues" evidence="5">
    <location>
        <begin position="737"/>
        <end position="747"/>
    </location>
</feature>
<dbReference type="Pfam" id="PF26034">
    <property type="entry name" value="PHAT_SMAUG"/>
    <property type="match status" value="1"/>
</dbReference>
<dbReference type="GO" id="GO:0006368">
    <property type="term" value="P:transcription elongation by RNA polymerase II"/>
    <property type="evidence" value="ECO:0007669"/>
    <property type="project" value="InterPro"/>
</dbReference>
<dbReference type="InterPro" id="IPR013761">
    <property type="entry name" value="SAM/pointed_sf"/>
</dbReference>
<name>A0AAD6ASQ6_9TELE</name>
<sequence length="1221" mass="136603">MAPTIQSQSREDGHSRQSSHRTVPERSGVVCRVKYCNSLPDIPFDPKFITYPFDQHRFVQYKATSLEKQHKHELLTEPDLGVTIDLINPDTYRVDPSILLDPADEKLLEEDIQAPSSSKRSQQHAKVVPWMRKTEYISTEFNRYGVSNEKVEVKIGVSVKQQFTEEEIYKDRDSQISAIEKTFEDAQKSIAQHYSKPRVTPVEVMPVFPDFKMWINPCAQVIFDSDPAPKDLLAPQGVERMSQAMIRGMMDEEGNQFVAYFLPNEETIRKRKRDCDEGMDYMPEDLYDYKIAREYNWNVKNKASKGYEENYFFIFRDGDGVYYNELETRVRLSKRRAKAGAQSTTNAVLVCKHRDMNEKELEAQDARKAQLENHEPEDEEEDLDLLKDMQDSGDDKEKGSGSEAENSGSDSEREEEIPEQKPEENVEEQGKEKRKRTTSGSGSESGGERTREMRDEEEIFGSDDDSEDNEEENKTSARSSAAEGSGTGVAVREAQTPVTPVTVNEICDQDSKFFLHVNHVRAPRSSLRGSQDCCKYDPAVRGRHAMMFRDQVGILTDWFKGWNECEQTVALLSLLKRVSRTQARFLHICLEHWLADCTEIHILEAEANNAAIVSQWHQEPKEKVVSLLLSHLPLLQPRNSEAKCEYMKLLQKVLSHTIESSLFVEESRQLLSYALIHPATTLDDRTSLAMWLNHLEEHLSSGYAPRPPSSPYHPRQGSDEWPSSAESLDPGHAWHDQSPSSSTSPAGQNGHMPFPGGMSSPINSNNTGLGGQMQPSPLKKSMSVIPSSPQACGSEWVTHEDIGGRQNYILDHAPLSPQSSVASSGSEQTEDQGSARNTFNEDGSGMKDVPGWLKSLRLHKYASLFSQMNYDEMMILNEHHLESQNVTKGARHKIALSIQKLRERQSVLKSLEKDILEGGNLRNALQELQQIITTPIKVYCPPSAAQMLLDAATASDSATSSTDTTKTGADKETEGFQSHHPPSCDGDSSATPISDGDIAGQFTRVMGKVCTQLLVSRPDEENISCYLQLIEKCLTHEAFTETHKKRLVSWKQQVLKLLRLFPRKAMLDMPVYRQKGWTYGSNSLPTAGSVSGVVGRRGQRAFQMTPRGLPAGRIGLLSPGGIGGASPRHTLTNPALAGQGRQNLWFANPGGSNSMPSQSRSSVQRTHSLPVHTSPQTMLMFQQQECQVPGADLEINPTLESLCLSMTEHALGDGTDRTSTI</sequence>
<feature type="region of interest" description="Disordered" evidence="5">
    <location>
        <begin position="700"/>
        <end position="792"/>
    </location>
</feature>
<dbReference type="InterPro" id="IPR050897">
    <property type="entry name" value="SMAUG/VTS1_RNA-bind"/>
</dbReference>
<dbReference type="InterPro" id="IPR058599">
    <property type="entry name" value="PHAT_Smg/ZCCHC2-like"/>
</dbReference>
<dbReference type="GO" id="GO:0000932">
    <property type="term" value="C:P-body"/>
    <property type="evidence" value="ECO:0007669"/>
    <property type="project" value="TreeGrafter"/>
</dbReference>
<keyword evidence="4" id="KW-0678">Repressor</keyword>
<evidence type="ECO:0000313" key="7">
    <source>
        <dbReference type="EMBL" id="KAJ4930099.1"/>
    </source>
</evidence>
<dbReference type="Pfam" id="PF03985">
    <property type="entry name" value="Paf1"/>
    <property type="match status" value="1"/>
</dbReference>
<feature type="compositionally biased region" description="Basic and acidic residues" evidence="5">
    <location>
        <begin position="384"/>
        <end position="400"/>
    </location>
</feature>
<accession>A0AAD6ASQ6</accession>
<feature type="region of interest" description="Disordered" evidence="5">
    <location>
        <begin position="954"/>
        <end position="992"/>
    </location>
</feature>
<dbReference type="GO" id="GO:0003729">
    <property type="term" value="F:mRNA binding"/>
    <property type="evidence" value="ECO:0007669"/>
    <property type="project" value="TreeGrafter"/>
</dbReference>
<comment type="similarity">
    <text evidence="2">Belongs to the SMAUG family.</text>
</comment>
<feature type="domain" description="SAM" evidence="6">
    <location>
        <begin position="841"/>
        <end position="904"/>
    </location>
</feature>
<dbReference type="CDD" id="cd09557">
    <property type="entry name" value="SAM_Smaug"/>
    <property type="match status" value="1"/>
</dbReference>
<dbReference type="Gene3D" id="1.25.40.170">
    <property type="entry name" value="Smaug, PHAT domain"/>
    <property type="match status" value="2"/>
</dbReference>